<organism evidence="1">
    <name type="scientific">Sporolactobacillus sp. Y61</name>
    <dbReference type="NCBI Taxonomy" id="3160863"/>
    <lineage>
        <taxon>Bacteria</taxon>
        <taxon>Bacillati</taxon>
        <taxon>Bacillota</taxon>
        <taxon>Bacilli</taxon>
        <taxon>Bacillales</taxon>
        <taxon>Sporolactobacillaceae</taxon>
        <taxon>Sporolactobacillus</taxon>
    </lineage>
</organism>
<sequence length="47" mass="5178">MIEAMIVGTAWTLISLFAGVLYGMHAVWIKVNQVHCLASFCIGRGLR</sequence>
<gene>
    <name evidence="1" type="ORF">ABNN70_10960</name>
</gene>
<proteinExistence type="predicted"/>
<reference evidence="1" key="1">
    <citation type="submission" date="2024-06" db="EMBL/GenBank/DDBJ databases">
        <authorList>
            <person name="Fan A."/>
            <person name="Zhang F.Y."/>
            <person name="Zhang L."/>
        </authorList>
    </citation>
    <scope>NUCLEOTIDE SEQUENCE</scope>
    <source>
        <strain evidence="1">Y61</strain>
    </source>
</reference>
<accession>A0AAU8IDD5</accession>
<protein>
    <submittedName>
        <fullName evidence="1">Uncharacterized protein</fullName>
    </submittedName>
</protein>
<dbReference type="EMBL" id="CP159510">
    <property type="protein sequence ID" value="XCJ16206.1"/>
    <property type="molecule type" value="Genomic_DNA"/>
</dbReference>
<dbReference type="RefSeq" id="WP_353947802.1">
    <property type="nucleotide sequence ID" value="NZ_CP159510.1"/>
</dbReference>
<dbReference type="AlphaFoldDB" id="A0AAU8IDD5"/>
<evidence type="ECO:0000313" key="1">
    <source>
        <dbReference type="EMBL" id="XCJ16206.1"/>
    </source>
</evidence>
<name>A0AAU8IDD5_9BACL</name>